<dbReference type="eggNOG" id="arCOG01832">
    <property type="taxonomic scope" value="Archaea"/>
</dbReference>
<dbReference type="PROSITE" id="PS01031">
    <property type="entry name" value="SHSP"/>
    <property type="match status" value="1"/>
</dbReference>
<dbReference type="Proteomes" id="UP000001106">
    <property type="component" value="Chromosome"/>
</dbReference>
<dbReference type="Pfam" id="PF00011">
    <property type="entry name" value="HSP20"/>
    <property type="match status" value="1"/>
</dbReference>
<comment type="similarity">
    <text evidence="2 3">Belongs to the small heat shock protein (HSP20) family.</text>
</comment>
<dbReference type="AlphaFoldDB" id="A6UT17"/>
<reference evidence="5" key="1">
    <citation type="submission" date="2007-06" db="EMBL/GenBank/DDBJ databases">
        <title>Complete sequence of Methanococcus aeolicus Nankai-3.</title>
        <authorList>
            <consortium name="US DOE Joint Genome Institute"/>
            <person name="Copeland A."/>
            <person name="Lucas S."/>
            <person name="Lapidus A."/>
            <person name="Barry K."/>
            <person name="Glavina del Rio T."/>
            <person name="Dalin E."/>
            <person name="Tice H."/>
            <person name="Pitluck S."/>
            <person name="Chain P."/>
            <person name="Malfatti S."/>
            <person name="Shin M."/>
            <person name="Vergez L."/>
            <person name="Schmutz J."/>
            <person name="Larimer F."/>
            <person name="Land M."/>
            <person name="Hauser L."/>
            <person name="Kyrpides N."/>
            <person name="Lykidis A."/>
            <person name="Sieprawska-Lupa M."/>
            <person name="Whitman W.B."/>
            <person name="Richardson P."/>
        </authorList>
    </citation>
    <scope>NUCLEOTIDE SEQUENCE [LARGE SCALE GENOMIC DNA]</scope>
    <source>
        <strain evidence="5">Nankai-3</strain>
    </source>
</reference>
<evidence type="ECO:0000256" key="1">
    <source>
        <dbReference type="ARBA" id="ARBA00023016"/>
    </source>
</evidence>
<dbReference type="STRING" id="419665.Maeo_0047"/>
<dbReference type="InterPro" id="IPR044587">
    <property type="entry name" value="HSP21-like"/>
</dbReference>
<dbReference type="EMBL" id="CP000743">
    <property type="protein sequence ID" value="ABR55639.1"/>
    <property type="molecule type" value="Genomic_DNA"/>
</dbReference>
<proteinExistence type="inferred from homology"/>
<dbReference type="InterPro" id="IPR002068">
    <property type="entry name" value="A-crystallin/Hsp20_dom"/>
</dbReference>
<feature type="domain" description="SHSP" evidence="4">
    <location>
        <begin position="37"/>
        <end position="148"/>
    </location>
</feature>
<sequence length="148" mass="16244">MIGKDPFFEKILSEFLGGAPMSMTTMTSMSSMGSGVEISGKGQMPITLIEGDNHIKIIAMVPGIAKEDIVINAIGDTLEIRAKRTPLMITESERIIYSEIPEDEEIYRTIKLPATVKEDSAKAKYENGILIVELPKSEISIKKGIDIE</sequence>
<keyword evidence="1 5" id="KW-0346">Stress response</keyword>
<dbReference type="KEGG" id="mae:Maeo_0047"/>
<dbReference type="InterPro" id="IPR008978">
    <property type="entry name" value="HSP20-like_chaperone"/>
</dbReference>
<dbReference type="Gene3D" id="2.60.40.790">
    <property type="match status" value="1"/>
</dbReference>
<dbReference type="GeneID" id="5326946"/>
<keyword evidence="6" id="KW-1185">Reference proteome</keyword>
<evidence type="ECO:0000313" key="5">
    <source>
        <dbReference type="EMBL" id="ABR55639.1"/>
    </source>
</evidence>
<dbReference type="HOGENOM" id="CLU_046737_12_4_2"/>
<dbReference type="SUPFAM" id="SSF49764">
    <property type="entry name" value="HSP20-like chaperones"/>
    <property type="match status" value="1"/>
</dbReference>
<evidence type="ECO:0000256" key="2">
    <source>
        <dbReference type="PROSITE-ProRule" id="PRU00285"/>
    </source>
</evidence>
<dbReference type="PANTHER" id="PTHR46733:SF4">
    <property type="entry name" value="HEAT SHOCK PROTEIN 21, CHLOROPLASTIC"/>
    <property type="match status" value="1"/>
</dbReference>
<gene>
    <name evidence="5" type="ordered locus">Maeo_0047</name>
</gene>
<dbReference type="CDD" id="cd06464">
    <property type="entry name" value="ACD_sHsps-like"/>
    <property type="match status" value="1"/>
</dbReference>
<evidence type="ECO:0000313" key="6">
    <source>
        <dbReference type="Proteomes" id="UP000001106"/>
    </source>
</evidence>
<dbReference type="OrthoDB" id="198277at2157"/>
<organism evidence="5 6">
    <name type="scientific">Methanococcus aeolicus (strain ATCC BAA-1280 / DSM 17508 / OCM 812 / Nankai-3)</name>
    <dbReference type="NCBI Taxonomy" id="419665"/>
    <lineage>
        <taxon>Archaea</taxon>
        <taxon>Methanobacteriati</taxon>
        <taxon>Methanobacteriota</taxon>
        <taxon>Methanomada group</taxon>
        <taxon>Methanococci</taxon>
        <taxon>Methanococcales</taxon>
        <taxon>Methanococcaceae</taxon>
        <taxon>Methanococcus</taxon>
    </lineage>
</organism>
<dbReference type="RefSeq" id="WP_011972771.1">
    <property type="nucleotide sequence ID" value="NC_009635.1"/>
</dbReference>
<protein>
    <submittedName>
        <fullName evidence="5">Heat shock protein Hsp20</fullName>
    </submittedName>
</protein>
<evidence type="ECO:0000259" key="4">
    <source>
        <dbReference type="PROSITE" id="PS01031"/>
    </source>
</evidence>
<accession>A6UT17</accession>
<evidence type="ECO:0000256" key="3">
    <source>
        <dbReference type="RuleBase" id="RU003616"/>
    </source>
</evidence>
<name>A6UT17_META3</name>
<dbReference type="GO" id="GO:0009408">
    <property type="term" value="P:response to heat"/>
    <property type="evidence" value="ECO:0007669"/>
    <property type="project" value="InterPro"/>
</dbReference>
<dbReference type="PANTHER" id="PTHR46733">
    <property type="entry name" value="26.5 KDA HEAT SHOCK PROTEIN, MITOCHONDRIAL"/>
    <property type="match status" value="1"/>
</dbReference>